<organism evidence="2 3">
    <name type="scientific">Flagellimonas algicola</name>
    <dbReference type="NCBI Taxonomy" id="2583815"/>
    <lineage>
        <taxon>Bacteria</taxon>
        <taxon>Pseudomonadati</taxon>
        <taxon>Bacteroidota</taxon>
        <taxon>Flavobacteriia</taxon>
        <taxon>Flavobacteriales</taxon>
        <taxon>Flavobacteriaceae</taxon>
        <taxon>Flagellimonas</taxon>
    </lineage>
</organism>
<name>A0ABY2WKL7_9FLAO</name>
<dbReference type="Pfam" id="PF00583">
    <property type="entry name" value="Acetyltransf_1"/>
    <property type="match status" value="1"/>
</dbReference>
<dbReference type="RefSeq" id="WP_138837428.1">
    <property type="nucleotide sequence ID" value="NZ_VCNI01000002.1"/>
</dbReference>
<feature type="domain" description="N-acetyltransferase" evidence="1">
    <location>
        <begin position="2"/>
        <end position="176"/>
    </location>
</feature>
<gene>
    <name evidence="2" type="ORF">FGG15_14390</name>
</gene>
<comment type="caution">
    <text evidence="2">The sequence shown here is derived from an EMBL/GenBank/DDBJ whole genome shotgun (WGS) entry which is preliminary data.</text>
</comment>
<dbReference type="InterPro" id="IPR016181">
    <property type="entry name" value="Acyl_CoA_acyltransferase"/>
</dbReference>
<dbReference type="PROSITE" id="PS51186">
    <property type="entry name" value="GNAT"/>
    <property type="match status" value="1"/>
</dbReference>
<accession>A0ABY2WKL7</accession>
<evidence type="ECO:0000313" key="3">
    <source>
        <dbReference type="Proteomes" id="UP000751614"/>
    </source>
</evidence>
<evidence type="ECO:0000259" key="1">
    <source>
        <dbReference type="PROSITE" id="PS51186"/>
    </source>
</evidence>
<reference evidence="2 3" key="1">
    <citation type="submission" date="2019-05" db="EMBL/GenBank/DDBJ databases">
        <title>Flagellimonas sp. AsT0115, sp. nov., isolated from a marine red algae, Asparagopsis taxiformis.</title>
        <authorList>
            <person name="Kim J."/>
            <person name="Jeong S.E."/>
            <person name="Jeon C.O."/>
        </authorList>
    </citation>
    <scope>NUCLEOTIDE SEQUENCE [LARGE SCALE GENOMIC DNA]</scope>
    <source>
        <strain evidence="2 3">AsT0115</strain>
    </source>
</reference>
<dbReference type="InterPro" id="IPR000182">
    <property type="entry name" value="GNAT_dom"/>
</dbReference>
<dbReference type="Gene3D" id="3.40.630.30">
    <property type="match status" value="1"/>
</dbReference>
<proteinExistence type="predicted"/>
<sequence>MVRYTQATSDGHLEQILELQQRNLPKNISAEELKNEGFLTVEHSFSILKEMNEECGHIIALDHEKVVAYALCMHPKFSESITVLKPMFHEINLAISGRQNYMVMGQICVDKNYRGKGVFRKLYETMQAKLPEGMDTIITEVDAKNQRSLNAHLAIGFTELKRYQGDDGKDWVLIVL</sequence>
<evidence type="ECO:0000313" key="2">
    <source>
        <dbReference type="EMBL" id="TMU55362.1"/>
    </source>
</evidence>
<keyword evidence="3" id="KW-1185">Reference proteome</keyword>
<protein>
    <submittedName>
        <fullName evidence="2">GNAT family N-acetyltransferase</fullName>
    </submittedName>
</protein>
<dbReference type="Proteomes" id="UP000751614">
    <property type="component" value="Unassembled WGS sequence"/>
</dbReference>
<dbReference type="SUPFAM" id="SSF55729">
    <property type="entry name" value="Acyl-CoA N-acyltransferases (Nat)"/>
    <property type="match status" value="1"/>
</dbReference>
<dbReference type="EMBL" id="VCNI01000002">
    <property type="protein sequence ID" value="TMU55362.1"/>
    <property type="molecule type" value="Genomic_DNA"/>
</dbReference>